<comment type="caution">
    <text evidence="2">The sequence shown here is derived from an EMBL/GenBank/DDBJ whole genome shotgun (WGS) entry which is preliminary data.</text>
</comment>
<name>A0A8S2YKF8_9BILA</name>
<proteinExistence type="predicted"/>
<sequence length="80" mass="9441">SPSDICDSTNSPINNQNSEYEEAINSLKLQHASLLEELKRLREVYEQTKLDSLDQIRQIKTLEDFYTNQYEISNNEQIQY</sequence>
<dbReference type="EMBL" id="CAJOBI010095904">
    <property type="protein sequence ID" value="CAF4564658.1"/>
    <property type="molecule type" value="Genomic_DNA"/>
</dbReference>
<feature type="non-terminal residue" evidence="2">
    <location>
        <position position="1"/>
    </location>
</feature>
<dbReference type="Proteomes" id="UP000676336">
    <property type="component" value="Unassembled WGS sequence"/>
</dbReference>
<evidence type="ECO:0000313" key="3">
    <source>
        <dbReference type="Proteomes" id="UP000676336"/>
    </source>
</evidence>
<dbReference type="AlphaFoldDB" id="A0A8S2YKF8"/>
<gene>
    <name evidence="2" type="ORF">SMN809_LOCUS37595</name>
</gene>
<feature type="coiled-coil region" evidence="1">
    <location>
        <begin position="17"/>
        <end position="51"/>
    </location>
</feature>
<evidence type="ECO:0000313" key="2">
    <source>
        <dbReference type="EMBL" id="CAF4564658.1"/>
    </source>
</evidence>
<organism evidence="2 3">
    <name type="scientific">Rotaria magnacalcarata</name>
    <dbReference type="NCBI Taxonomy" id="392030"/>
    <lineage>
        <taxon>Eukaryota</taxon>
        <taxon>Metazoa</taxon>
        <taxon>Spiralia</taxon>
        <taxon>Gnathifera</taxon>
        <taxon>Rotifera</taxon>
        <taxon>Eurotatoria</taxon>
        <taxon>Bdelloidea</taxon>
        <taxon>Philodinida</taxon>
        <taxon>Philodinidae</taxon>
        <taxon>Rotaria</taxon>
    </lineage>
</organism>
<reference evidence="2" key="1">
    <citation type="submission" date="2021-02" db="EMBL/GenBank/DDBJ databases">
        <authorList>
            <person name="Nowell W R."/>
        </authorList>
    </citation>
    <scope>NUCLEOTIDE SEQUENCE</scope>
</reference>
<protein>
    <submittedName>
        <fullName evidence="2">Uncharacterized protein</fullName>
    </submittedName>
</protein>
<evidence type="ECO:0000256" key="1">
    <source>
        <dbReference type="SAM" id="Coils"/>
    </source>
</evidence>
<accession>A0A8S2YKF8</accession>
<feature type="non-terminal residue" evidence="2">
    <location>
        <position position="80"/>
    </location>
</feature>
<keyword evidence="1" id="KW-0175">Coiled coil</keyword>